<proteinExistence type="predicted"/>
<feature type="non-terminal residue" evidence="1">
    <location>
        <position position="73"/>
    </location>
</feature>
<gene>
    <name evidence="1" type="ordered locus">Os03g0826900</name>
    <name evidence="1" type="ORF">OSNPB_030826900</name>
</gene>
<sequence length="73" mass="8950">FDLFLLSIVRLMRNRSLTREEVDAFWRRQQRHHLAARLSPRRRQRRLAARITPRRRRHLAARRLSRPRAAGDE</sequence>
<name>A0A0P0W543_ORYSJ</name>
<evidence type="ECO:0000313" key="2">
    <source>
        <dbReference type="Proteomes" id="UP000059680"/>
    </source>
</evidence>
<reference evidence="1 2" key="3">
    <citation type="journal article" date="2013" name="Rice">
        <title>Improvement of the Oryza sativa Nipponbare reference genome using next generation sequence and optical map data.</title>
        <authorList>
            <person name="Kawahara Y."/>
            <person name="de la Bastide M."/>
            <person name="Hamilton J.P."/>
            <person name="Kanamori H."/>
            <person name="McCombie W.R."/>
            <person name="Ouyang S."/>
            <person name="Schwartz D.C."/>
            <person name="Tanaka T."/>
            <person name="Wu J."/>
            <person name="Zhou S."/>
            <person name="Childs K.L."/>
            <person name="Davidson R.M."/>
            <person name="Lin H."/>
            <person name="Quesada-Ocampo L."/>
            <person name="Vaillancourt B."/>
            <person name="Sakai H."/>
            <person name="Lee S.S."/>
            <person name="Kim J."/>
            <person name="Numa H."/>
            <person name="Itoh T."/>
            <person name="Buell C.R."/>
            <person name="Matsumoto T."/>
        </authorList>
    </citation>
    <scope>NUCLEOTIDE SEQUENCE [LARGE SCALE GENOMIC DNA]</scope>
    <source>
        <strain evidence="2">cv. Nipponbare</strain>
    </source>
</reference>
<organism evidence="1 2">
    <name type="scientific">Oryza sativa subsp. japonica</name>
    <name type="common">Rice</name>
    <dbReference type="NCBI Taxonomy" id="39947"/>
    <lineage>
        <taxon>Eukaryota</taxon>
        <taxon>Viridiplantae</taxon>
        <taxon>Streptophyta</taxon>
        <taxon>Embryophyta</taxon>
        <taxon>Tracheophyta</taxon>
        <taxon>Spermatophyta</taxon>
        <taxon>Magnoliopsida</taxon>
        <taxon>Liliopsida</taxon>
        <taxon>Poales</taxon>
        <taxon>Poaceae</taxon>
        <taxon>BOP clade</taxon>
        <taxon>Oryzoideae</taxon>
        <taxon>Oryzeae</taxon>
        <taxon>Oryzinae</taxon>
        <taxon>Oryza</taxon>
        <taxon>Oryza sativa</taxon>
    </lineage>
</organism>
<keyword evidence="2" id="KW-1185">Reference proteome</keyword>
<accession>A0A0P0W543</accession>
<evidence type="ECO:0000313" key="1">
    <source>
        <dbReference type="EMBL" id="BAS87165.1"/>
    </source>
</evidence>
<reference evidence="1 2" key="2">
    <citation type="journal article" date="2013" name="Plant Cell Physiol.">
        <title>Rice Annotation Project Database (RAP-DB): an integrative and interactive database for rice genomics.</title>
        <authorList>
            <person name="Sakai H."/>
            <person name="Lee S.S."/>
            <person name="Tanaka T."/>
            <person name="Numa H."/>
            <person name="Kim J."/>
            <person name="Kawahara Y."/>
            <person name="Wakimoto H."/>
            <person name="Yang C.C."/>
            <person name="Iwamoto M."/>
            <person name="Abe T."/>
            <person name="Yamada Y."/>
            <person name="Muto A."/>
            <person name="Inokuchi H."/>
            <person name="Ikemura T."/>
            <person name="Matsumoto T."/>
            <person name="Sasaki T."/>
            <person name="Itoh T."/>
        </authorList>
    </citation>
    <scope>NUCLEOTIDE SEQUENCE [LARGE SCALE GENOMIC DNA]</scope>
    <source>
        <strain evidence="2">cv. Nipponbare</strain>
    </source>
</reference>
<dbReference type="InParanoid" id="A0A0P0W543"/>
<dbReference type="Proteomes" id="UP000059680">
    <property type="component" value="Chromosome 3"/>
</dbReference>
<dbReference type="PaxDb" id="39947-A0A0P0W543"/>
<reference evidence="2" key="1">
    <citation type="journal article" date="2005" name="Nature">
        <title>The map-based sequence of the rice genome.</title>
        <authorList>
            <consortium name="International rice genome sequencing project (IRGSP)"/>
            <person name="Matsumoto T."/>
            <person name="Wu J."/>
            <person name="Kanamori H."/>
            <person name="Katayose Y."/>
            <person name="Fujisawa M."/>
            <person name="Namiki N."/>
            <person name="Mizuno H."/>
            <person name="Yamamoto K."/>
            <person name="Antonio B.A."/>
            <person name="Baba T."/>
            <person name="Sakata K."/>
            <person name="Nagamura Y."/>
            <person name="Aoki H."/>
            <person name="Arikawa K."/>
            <person name="Arita K."/>
            <person name="Bito T."/>
            <person name="Chiden Y."/>
            <person name="Fujitsuka N."/>
            <person name="Fukunaka R."/>
            <person name="Hamada M."/>
            <person name="Harada C."/>
            <person name="Hayashi A."/>
            <person name="Hijishita S."/>
            <person name="Honda M."/>
            <person name="Hosokawa S."/>
            <person name="Ichikawa Y."/>
            <person name="Idonuma A."/>
            <person name="Iijima M."/>
            <person name="Ikeda M."/>
            <person name="Ikeno M."/>
            <person name="Ito K."/>
            <person name="Ito S."/>
            <person name="Ito T."/>
            <person name="Ito Y."/>
            <person name="Ito Y."/>
            <person name="Iwabuchi A."/>
            <person name="Kamiya K."/>
            <person name="Karasawa W."/>
            <person name="Kurita K."/>
            <person name="Katagiri S."/>
            <person name="Kikuta A."/>
            <person name="Kobayashi H."/>
            <person name="Kobayashi N."/>
            <person name="Machita K."/>
            <person name="Maehara T."/>
            <person name="Masukawa M."/>
            <person name="Mizubayashi T."/>
            <person name="Mukai Y."/>
            <person name="Nagasaki H."/>
            <person name="Nagata Y."/>
            <person name="Naito S."/>
            <person name="Nakashima M."/>
            <person name="Nakama Y."/>
            <person name="Nakamichi Y."/>
            <person name="Nakamura M."/>
            <person name="Meguro A."/>
            <person name="Negishi M."/>
            <person name="Ohta I."/>
            <person name="Ohta T."/>
            <person name="Okamoto M."/>
            <person name="Ono N."/>
            <person name="Saji S."/>
            <person name="Sakaguchi M."/>
            <person name="Sakai K."/>
            <person name="Shibata M."/>
            <person name="Shimokawa T."/>
            <person name="Song J."/>
            <person name="Takazaki Y."/>
            <person name="Terasawa K."/>
            <person name="Tsugane M."/>
            <person name="Tsuji K."/>
            <person name="Ueda S."/>
            <person name="Waki K."/>
            <person name="Yamagata H."/>
            <person name="Yamamoto M."/>
            <person name="Yamamoto S."/>
            <person name="Yamane H."/>
            <person name="Yoshiki S."/>
            <person name="Yoshihara R."/>
            <person name="Yukawa K."/>
            <person name="Zhong H."/>
            <person name="Yano M."/>
            <person name="Yuan Q."/>
            <person name="Ouyang S."/>
            <person name="Liu J."/>
            <person name="Jones K.M."/>
            <person name="Gansberger K."/>
            <person name="Moffat K."/>
            <person name="Hill J."/>
            <person name="Bera J."/>
            <person name="Fadrosh D."/>
            <person name="Jin S."/>
            <person name="Johri S."/>
            <person name="Kim M."/>
            <person name="Overton L."/>
            <person name="Reardon M."/>
            <person name="Tsitrin T."/>
            <person name="Vuong H."/>
            <person name="Weaver B."/>
            <person name="Ciecko A."/>
            <person name="Tallon L."/>
            <person name="Jackson J."/>
            <person name="Pai G."/>
            <person name="Aken S.V."/>
            <person name="Utterback T."/>
            <person name="Reidmuller S."/>
            <person name="Feldblyum T."/>
            <person name="Hsiao J."/>
            <person name="Zismann V."/>
            <person name="Iobst S."/>
            <person name="de Vazeille A.R."/>
            <person name="Buell C.R."/>
            <person name="Ying K."/>
            <person name="Li Y."/>
            <person name="Lu T."/>
            <person name="Huang Y."/>
            <person name="Zhao Q."/>
            <person name="Feng Q."/>
            <person name="Zhang L."/>
            <person name="Zhu J."/>
            <person name="Weng Q."/>
            <person name="Mu J."/>
            <person name="Lu Y."/>
            <person name="Fan D."/>
            <person name="Liu Y."/>
            <person name="Guan J."/>
            <person name="Zhang Y."/>
            <person name="Yu S."/>
            <person name="Liu X."/>
            <person name="Zhang Y."/>
            <person name="Hong G."/>
            <person name="Han B."/>
            <person name="Choisne N."/>
            <person name="Demange N."/>
            <person name="Orjeda G."/>
            <person name="Samain S."/>
            <person name="Cattolico L."/>
            <person name="Pelletier E."/>
            <person name="Couloux A."/>
            <person name="Segurens B."/>
            <person name="Wincker P."/>
            <person name="D'Hont A."/>
            <person name="Scarpelli C."/>
            <person name="Weissenbach J."/>
            <person name="Salanoubat M."/>
            <person name="Quetier F."/>
            <person name="Yu Y."/>
            <person name="Kim H.R."/>
            <person name="Rambo T."/>
            <person name="Currie J."/>
            <person name="Collura K."/>
            <person name="Luo M."/>
            <person name="Yang T."/>
            <person name="Ammiraju J.S.S."/>
            <person name="Engler F."/>
            <person name="Soderlund C."/>
            <person name="Wing R.A."/>
            <person name="Palmer L.E."/>
            <person name="de la Bastide M."/>
            <person name="Spiegel L."/>
            <person name="Nascimento L."/>
            <person name="Zutavern T."/>
            <person name="O'Shaughnessy A."/>
            <person name="Dike S."/>
            <person name="Dedhia N."/>
            <person name="Preston R."/>
            <person name="Balija V."/>
            <person name="McCombie W.R."/>
            <person name="Chow T."/>
            <person name="Chen H."/>
            <person name="Chung M."/>
            <person name="Chen C."/>
            <person name="Shaw J."/>
            <person name="Wu H."/>
            <person name="Hsiao K."/>
            <person name="Chao Y."/>
            <person name="Chu M."/>
            <person name="Cheng C."/>
            <person name="Hour A."/>
            <person name="Lee P."/>
            <person name="Lin S."/>
            <person name="Lin Y."/>
            <person name="Liou J."/>
            <person name="Liu S."/>
            <person name="Hsing Y."/>
            <person name="Raghuvanshi S."/>
            <person name="Mohanty A."/>
            <person name="Bharti A.K."/>
            <person name="Gaur A."/>
            <person name="Gupta V."/>
            <person name="Kumar D."/>
            <person name="Ravi V."/>
            <person name="Vij S."/>
            <person name="Kapur A."/>
            <person name="Khurana P."/>
            <person name="Khurana P."/>
            <person name="Khurana J.P."/>
            <person name="Tyagi A.K."/>
            <person name="Gaikwad K."/>
            <person name="Singh A."/>
            <person name="Dalal V."/>
            <person name="Srivastava S."/>
            <person name="Dixit A."/>
            <person name="Pal A.K."/>
            <person name="Ghazi I.A."/>
            <person name="Yadav M."/>
            <person name="Pandit A."/>
            <person name="Bhargava A."/>
            <person name="Sureshbabu K."/>
            <person name="Batra K."/>
            <person name="Sharma T.R."/>
            <person name="Mohapatra T."/>
            <person name="Singh N.K."/>
            <person name="Messing J."/>
            <person name="Nelson A.B."/>
            <person name="Fuks G."/>
            <person name="Kavchok S."/>
            <person name="Keizer G."/>
            <person name="Linton E."/>
            <person name="Llaca V."/>
            <person name="Song R."/>
            <person name="Tanyolac B."/>
            <person name="Young S."/>
            <person name="Ho-Il K."/>
            <person name="Hahn J.H."/>
            <person name="Sangsakoo G."/>
            <person name="Vanavichit A."/>
            <person name="de Mattos Luiz.A.T."/>
            <person name="Zimmer P.D."/>
            <person name="Malone G."/>
            <person name="Dellagostin O."/>
            <person name="de Oliveira A.C."/>
            <person name="Bevan M."/>
            <person name="Bancroft I."/>
            <person name="Minx P."/>
            <person name="Cordum H."/>
            <person name="Wilson R."/>
            <person name="Cheng Z."/>
            <person name="Jin W."/>
            <person name="Jiang J."/>
            <person name="Leong S.A."/>
            <person name="Iwama H."/>
            <person name="Gojobori T."/>
            <person name="Itoh T."/>
            <person name="Niimura Y."/>
            <person name="Fujii Y."/>
            <person name="Habara T."/>
            <person name="Sakai H."/>
            <person name="Sato Y."/>
            <person name="Wilson G."/>
            <person name="Kumar K."/>
            <person name="McCouch S."/>
            <person name="Juretic N."/>
            <person name="Hoen D."/>
            <person name="Wright S."/>
            <person name="Bruskiewich R."/>
            <person name="Bureau T."/>
            <person name="Miyao A."/>
            <person name="Hirochika H."/>
            <person name="Nishikawa T."/>
            <person name="Kadowaki K."/>
            <person name="Sugiura M."/>
            <person name="Burr B."/>
            <person name="Sasaki T."/>
        </authorList>
    </citation>
    <scope>NUCLEOTIDE SEQUENCE [LARGE SCALE GENOMIC DNA]</scope>
    <source>
        <strain evidence="2">cv. Nipponbare</strain>
    </source>
</reference>
<dbReference type="Gramene" id="Os03t0826900-01">
    <property type="protein sequence ID" value="Os03t0826900-01"/>
    <property type="gene ID" value="Os03g0826900"/>
</dbReference>
<dbReference type="SMR" id="A0A0P0W543"/>
<dbReference type="EMBL" id="AP014959">
    <property type="protein sequence ID" value="BAS87165.1"/>
    <property type="molecule type" value="Genomic_DNA"/>
</dbReference>
<dbReference type="AlphaFoldDB" id="A0A0P0W543"/>
<protein>
    <submittedName>
        <fullName evidence="1">Os03g0826900 protein</fullName>
    </submittedName>
</protein>